<accession>A0AAE0XCN7</accession>
<evidence type="ECO:0000313" key="2">
    <source>
        <dbReference type="Proteomes" id="UP001270362"/>
    </source>
</evidence>
<comment type="caution">
    <text evidence="1">The sequence shown here is derived from an EMBL/GenBank/DDBJ whole genome shotgun (WGS) entry which is preliminary data.</text>
</comment>
<protein>
    <submittedName>
        <fullName evidence="1">Uncharacterized protein</fullName>
    </submittedName>
</protein>
<dbReference type="EMBL" id="JAULSO010000002">
    <property type="protein sequence ID" value="KAK3689849.1"/>
    <property type="molecule type" value="Genomic_DNA"/>
</dbReference>
<dbReference type="AlphaFoldDB" id="A0AAE0XCN7"/>
<dbReference type="Proteomes" id="UP001270362">
    <property type="component" value="Unassembled WGS sequence"/>
</dbReference>
<name>A0AAE0XCN7_9PEZI</name>
<reference evidence="1" key="1">
    <citation type="journal article" date="2023" name="Mol. Phylogenet. Evol.">
        <title>Genome-scale phylogeny and comparative genomics of the fungal order Sordariales.</title>
        <authorList>
            <person name="Hensen N."/>
            <person name="Bonometti L."/>
            <person name="Westerberg I."/>
            <person name="Brannstrom I.O."/>
            <person name="Guillou S."/>
            <person name="Cros-Aarteil S."/>
            <person name="Calhoun S."/>
            <person name="Haridas S."/>
            <person name="Kuo A."/>
            <person name="Mondo S."/>
            <person name="Pangilinan J."/>
            <person name="Riley R."/>
            <person name="LaButti K."/>
            <person name="Andreopoulos B."/>
            <person name="Lipzen A."/>
            <person name="Chen C."/>
            <person name="Yan M."/>
            <person name="Daum C."/>
            <person name="Ng V."/>
            <person name="Clum A."/>
            <person name="Steindorff A."/>
            <person name="Ohm R.A."/>
            <person name="Martin F."/>
            <person name="Silar P."/>
            <person name="Natvig D.O."/>
            <person name="Lalanne C."/>
            <person name="Gautier V."/>
            <person name="Ament-Velasquez S.L."/>
            <person name="Kruys A."/>
            <person name="Hutchinson M.I."/>
            <person name="Powell A.J."/>
            <person name="Barry K."/>
            <person name="Miller A.N."/>
            <person name="Grigoriev I.V."/>
            <person name="Debuchy R."/>
            <person name="Gladieux P."/>
            <person name="Hiltunen Thoren M."/>
            <person name="Johannesson H."/>
        </authorList>
    </citation>
    <scope>NUCLEOTIDE SEQUENCE</scope>
    <source>
        <strain evidence="1">CBS 314.62</strain>
    </source>
</reference>
<proteinExistence type="predicted"/>
<organism evidence="1 2">
    <name type="scientific">Podospora appendiculata</name>
    <dbReference type="NCBI Taxonomy" id="314037"/>
    <lineage>
        <taxon>Eukaryota</taxon>
        <taxon>Fungi</taxon>
        <taxon>Dikarya</taxon>
        <taxon>Ascomycota</taxon>
        <taxon>Pezizomycotina</taxon>
        <taxon>Sordariomycetes</taxon>
        <taxon>Sordariomycetidae</taxon>
        <taxon>Sordariales</taxon>
        <taxon>Podosporaceae</taxon>
        <taxon>Podospora</taxon>
    </lineage>
</organism>
<gene>
    <name evidence="1" type="ORF">B0T22DRAFT_180786</name>
</gene>
<reference evidence="1" key="2">
    <citation type="submission" date="2023-06" db="EMBL/GenBank/DDBJ databases">
        <authorList>
            <consortium name="Lawrence Berkeley National Laboratory"/>
            <person name="Haridas S."/>
            <person name="Hensen N."/>
            <person name="Bonometti L."/>
            <person name="Westerberg I."/>
            <person name="Brannstrom I.O."/>
            <person name="Guillou S."/>
            <person name="Cros-Aarteil S."/>
            <person name="Calhoun S."/>
            <person name="Kuo A."/>
            <person name="Mondo S."/>
            <person name="Pangilinan J."/>
            <person name="Riley R."/>
            <person name="Labutti K."/>
            <person name="Andreopoulos B."/>
            <person name="Lipzen A."/>
            <person name="Chen C."/>
            <person name="Yanf M."/>
            <person name="Daum C."/>
            <person name="Ng V."/>
            <person name="Clum A."/>
            <person name="Steindorff A."/>
            <person name="Ohm R."/>
            <person name="Martin F."/>
            <person name="Silar P."/>
            <person name="Natvig D."/>
            <person name="Lalanne C."/>
            <person name="Gautier V."/>
            <person name="Ament-Velasquez S.L."/>
            <person name="Kruys A."/>
            <person name="Hutchinson M.I."/>
            <person name="Powell A.J."/>
            <person name="Barry K."/>
            <person name="Miller A.N."/>
            <person name="Grigoriev I.V."/>
            <person name="Debuchy R."/>
            <person name="Gladieux P."/>
            <person name="Thoren M.H."/>
            <person name="Johannesson H."/>
        </authorList>
    </citation>
    <scope>NUCLEOTIDE SEQUENCE</scope>
    <source>
        <strain evidence="1">CBS 314.62</strain>
    </source>
</reference>
<sequence>MSDMTCSARSPKVHAFLLGLVHKRLVFAVTAPRLPNPRHGTTQPSLHRYRDRCWSLLCRRSREVNAAPPNVQDWQRVLYAELRHPQSALSSTSPRFKLLSLAAAASKRPSDPTQKANSALCQAQKPNSTCTALLSTSGAPNPPPTAAHHCPVPPCQCRKLVPIREIAIPSLAVRMVDPSSLRRTKVQQSRLGWIKQPGRPASGVEAATLAV</sequence>
<evidence type="ECO:0000313" key="1">
    <source>
        <dbReference type="EMBL" id="KAK3689849.1"/>
    </source>
</evidence>
<keyword evidence="2" id="KW-1185">Reference proteome</keyword>